<dbReference type="GO" id="GO:0005576">
    <property type="term" value="C:extracellular region"/>
    <property type="evidence" value="ECO:0007669"/>
    <property type="project" value="GOC"/>
</dbReference>
<dbReference type="GO" id="GO:0008017">
    <property type="term" value="F:microtubule binding"/>
    <property type="evidence" value="ECO:0007669"/>
    <property type="project" value="TreeGrafter"/>
</dbReference>
<dbReference type="GO" id="GO:0015630">
    <property type="term" value="C:microtubule cytoskeleton"/>
    <property type="evidence" value="ECO:0007669"/>
    <property type="project" value="TreeGrafter"/>
</dbReference>
<dbReference type="GO" id="GO:0007288">
    <property type="term" value="P:sperm axoneme assembly"/>
    <property type="evidence" value="ECO:0007669"/>
    <property type="project" value="TreeGrafter"/>
</dbReference>
<dbReference type="AlphaFoldDB" id="A0A9Q0IVP1"/>
<name>A0A9Q0IVP1_9TELE</name>
<organism evidence="1 2">
    <name type="scientific">Muraenolepis orangiensis</name>
    <name type="common">Patagonian moray cod</name>
    <dbReference type="NCBI Taxonomy" id="630683"/>
    <lineage>
        <taxon>Eukaryota</taxon>
        <taxon>Metazoa</taxon>
        <taxon>Chordata</taxon>
        <taxon>Craniata</taxon>
        <taxon>Vertebrata</taxon>
        <taxon>Euteleostomi</taxon>
        <taxon>Actinopterygii</taxon>
        <taxon>Neopterygii</taxon>
        <taxon>Teleostei</taxon>
        <taxon>Neoteleostei</taxon>
        <taxon>Acanthomorphata</taxon>
        <taxon>Zeiogadaria</taxon>
        <taxon>Gadariae</taxon>
        <taxon>Gadiformes</taxon>
        <taxon>Muraenolepidoidei</taxon>
        <taxon>Muraenolepididae</taxon>
        <taxon>Muraenolepis</taxon>
    </lineage>
</organism>
<accession>A0A9Q0IVP1</accession>
<reference evidence="1" key="1">
    <citation type="submission" date="2022-07" db="EMBL/GenBank/DDBJ databases">
        <title>Chromosome-level genome of Muraenolepis orangiensis.</title>
        <authorList>
            <person name="Kim J."/>
        </authorList>
    </citation>
    <scope>NUCLEOTIDE SEQUENCE</scope>
    <source>
        <strain evidence="1">KU_S4_2022</strain>
        <tissue evidence="1">Muscle</tissue>
    </source>
</reference>
<comment type="caution">
    <text evidence="1">The sequence shown here is derived from an EMBL/GenBank/DDBJ whole genome shotgun (WGS) entry which is preliminary data.</text>
</comment>
<dbReference type="OrthoDB" id="7537227at2759"/>
<dbReference type="GO" id="GO:1990138">
    <property type="term" value="P:neuron projection extension"/>
    <property type="evidence" value="ECO:0007669"/>
    <property type="project" value="TreeGrafter"/>
</dbReference>
<dbReference type="GO" id="GO:0046847">
    <property type="term" value="P:filopodium assembly"/>
    <property type="evidence" value="ECO:0007669"/>
    <property type="project" value="TreeGrafter"/>
</dbReference>
<dbReference type="GO" id="GO:0005930">
    <property type="term" value="C:axoneme"/>
    <property type="evidence" value="ECO:0007669"/>
    <property type="project" value="TreeGrafter"/>
</dbReference>
<dbReference type="PANTHER" id="PTHR23314:SF0">
    <property type="entry name" value="SPERM-ASSOCIATED ANTIGEN 6"/>
    <property type="match status" value="1"/>
</dbReference>
<dbReference type="PANTHER" id="PTHR23314">
    <property type="entry name" value="SPERM-ASSOCIATED ANTIGEN 6 ARMADILLO REPEAT-CONTAINING"/>
    <property type="match status" value="1"/>
</dbReference>
<dbReference type="GO" id="GO:0097228">
    <property type="term" value="C:sperm principal piece"/>
    <property type="evidence" value="ECO:0007669"/>
    <property type="project" value="TreeGrafter"/>
</dbReference>
<sequence>MTQRQILQASEQYQEARLQFVQTVADLATRPQNTETLQQAEFDQYQEARLQFVQTVADLATRPQNTETLQQAGTSKTTDQ</sequence>
<evidence type="ECO:0000313" key="2">
    <source>
        <dbReference type="Proteomes" id="UP001148018"/>
    </source>
</evidence>
<evidence type="ECO:0000313" key="1">
    <source>
        <dbReference type="EMBL" id="KAJ3611563.1"/>
    </source>
</evidence>
<keyword evidence="2" id="KW-1185">Reference proteome</keyword>
<proteinExistence type="predicted"/>
<gene>
    <name evidence="1" type="ORF">NHX12_021578</name>
</gene>
<dbReference type="EMBL" id="JANIIK010000037">
    <property type="protein sequence ID" value="KAJ3611563.1"/>
    <property type="molecule type" value="Genomic_DNA"/>
</dbReference>
<dbReference type="GO" id="GO:0003351">
    <property type="term" value="P:epithelial cilium movement involved in extracellular fluid movement"/>
    <property type="evidence" value="ECO:0007669"/>
    <property type="project" value="TreeGrafter"/>
</dbReference>
<dbReference type="GO" id="GO:0001669">
    <property type="term" value="C:acrosomal vesicle"/>
    <property type="evidence" value="ECO:0007669"/>
    <property type="project" value="TreeGrafter"/>
</dbReference>
<dbReference type="Proteomes" id="UP001148018">
    <property type="component" value="Unassembled WGS sequence"/>
</dbReference>
<protein>
    <submittedName>
        <fullName evidence="1">Uncharacterized protein</fullName>
    </submittedName>
</protein>